<feature type="transmembrane region" description="Helical" evidence="12">
    <location>
        <begin position="119"/>
        <end position="138"/>
    </location>
</feature>
<feature type="transmembrane region" description="Helical" evidence="12">
    <location>
        <begin position="94"/>
        <end position="113"/>
    </location>
</feature>
<evidence type="ECO:0000313" key="13">
    <source>
        <dbReference type="EMBL" id="RKH54974.1"/>
    </source>
</evidence>
<feature type="transmembrane region" description="Helical" evidence="12">
    <location>
        <begin position="150"/>
        <end position="173"/>
    </location>
</feature>
<accession>A0A3A8PU16</accession>
<evidence type="ECO:0000256" key="12">
    <source>
        <dbReference type="SAM" id="Phobius"/>
    </source>
</evidence>
<evidence type="ECO:0000256" key="11">
    <source>
        <dbReference type="RuleBase" id="RU003750"/>
    </source>
</evidence>
<dbReference type="InterPro" id="IPR000462">
    <property type="entry name" value="CDP-OH_P_trans"/>
</dbReference>
<evidence type="ECO:0000256" key="7">
    <source>
        <dbReference type="ARBA" id="ARBA00023098"/>
    </source>
</evidence>
<sequence>MTTEPSPPPPARRPRRHFSMIRTFVLADFVTLGNGFAGAGAILASMQALATANPRWLWVAFVLMPVALVMDVADGRIARWRFRKSPLGADLDSLADVISFGMAPAALAFAVGLRGSLDVAALLYFVACGISRLARFNVTSAELSDGTGKVKYFEGTPIPTSLLLVMVLAVALWQGRIGDALWGGVWDIGPLQLHPPVS</sequence>
<dbReference type="InterPro" id="IPR050324">
    <property type="entry name" value="CDP-alcohol_PTase-I"/>
</dbReference>
<dbReference type="PROSITE" id="PS00379">
    <property type="entry name" value="CDP_ALCOHOL_P_TRANSF"/>
    <property type="match status" value="1"/>
</dbReference>
<evidence type="ECO:0000256" key="9">
    <source>
        <dbReference type="ARBA" id="ARBA00023209"/>
    </source>
</evidence>
<dbReference type="InterPro" id="IPR048254">
    <property type="entry name" value="CDP_ALCOHOL_P_TRANSF_CS"/>
</dbReference>
<evidence type="ECO:0000256" key="8">
    <source>
        <dbReference type="ARBA" id="ARBA00023136"/>
    </source>
</evidence>
<dbReference type="RefSeq" id="WP_120645665.1">
    <property type="nucleotide sequence ID" value="NZ_RAWB01000276.1"/>
</dbReference>
<dbReference type="AlphaFoldDB" id="A0A3A8PU16"/>
<keyword evidence="10" id="KW-1208">Phospholipid metabolism</keyword>
<keyword evidence="4 11" id="KW-0808">Transferase</keyword>
<dbReference type="EMBL" id="RAWB01000276">
    <property type="protein sequence ID" value="RKH54974.1"/>
    <property type="molecule type" value="Genomic_DNA"/>
</dbReference>
<dbReference type="Proteomes" id="UP000272888">
    <property type="component" value="Unassembled WGS sequence"/>
</dbReference>
<dbReference type="GO" id="GO:0016780">
    <property type="term" value="F:phosphotransferase activity, for other substituted phosphate groups"/>
    <property type="evidence" value="ECO:0007669"/>
    <property type="project" value="InterPro"/>
</dbReference>
<evidence type="ECO:0000256" key="5">
    <source>
        <dbReference type="ARBA" id="ARBA00022692"/>
    </source>
</evidence>
<dbReference type="GO" id="GO:0016020">
    <property type="term" value="C:membrane"/>
    <property type="evidence" value="ECO:0007669"/>
    <property type="project" value="UniProtKB-SubCell"/>
</dbReference>
<dbReference type="Gene3D" id="1.20.120.1760">
    <property type="match status" value="1"/>
</dbReference>
<evidence type="ECO:0000256" key="1">
    <source>
        <dbReference type="ARBA" id="ARBA00004141"/>
    </source>
</evidence>
<comment type="similarity">
    <text evidence="2 11">Belongs to the CDP-alcohol phosphatidyltransferase class-I family.</text>
</comment>
<keyword evidence="9" id="KW-0594">Phospholipid biosynthesis</keyword>
<reference evidence="14" key="1">
    <citation type="submission" date="2018-09" db="EMBL/GenBank/DDBJ databases">
        <authorList>
            <person name="Livingstone P.G."/>
            <person name="Whitworth D.E."/>
        </authorList>
    </citation>
    <scope>NUCLEOTIDE SEQUENCE [LARGE SCALE GENOMIC DNA]</scope>
    <source>
        <strain evidence="14">CA051B</strain>
    </source>
</reference>
<keyword evidence="6 12" id="KW-1133">Transmembrane helix</keyword>
<evidence type="ECO:0000256" key="6">
    <source>
        <dbReference type="ARBA" id="ARBA00022989"/>
    </source>
</evidence>
<evidence type="ECO:0000256" key="4">
    <source>
        <dbReference type="ARBA" id="ARBA00022679"/>
    </source>
</evidence>
<dbReference type="PANTHER" id="PTHR14269:SF61">
    <property type="entry name" value="CDP-DIACYLGLYCEROL--SERINE O-PHOSPHATIDYLTRANSFERASE"/>
    <property type="match status" value="1"/>
</dbReference>
<evidence type="ECO:0000313" key="14">
    <source>
        <dbReference type="Proteomes" id="UP000272888"/>
    </source>
</evidence>
<evidence type="ECO:0000256" key="3">
    <source>
        <dbReference type="ARBA" id="ARBA00022516"/>
    </source>
</evidence>
<keyword evidence="8 12" id="KW-0472">Membrane</keyword>
<dbReference type="InterPro" id="IPR043130">
    <property type="entry name" value="CDP-OH_PTrfase_TM_dom"/>
</dbReference>
<organism evidence="13 14">
    <name type="scientific">Corallococcus llansteffanensis</name>
    <dbReference type="NCBI Taxonomy" id="2316731"/>
    <lineage>
        <taxon>Bacteria</taxon>
        <taxon>Pseudomonadati</taxon>
        <taxon>Myxococcota</taxon>
        <taxon>Myxococcia</taxon>
        <taxon>Myxococcales</taxon>
        <taxon>Cystobacterineae</taxon>
        <taxon>Myxococcaceae</taxon>
        <taxon>Corallococcus</taxon>
    </lineage>
</organism>
<dbReference type="GO" id="GO:0008654">
    <property type="term" value="P:phospholipid biosynthetic process"/>
    <property type="evidence" value="ECO:0007669"/>
    <property type="project" value="UniProtKB-KW"/>
</dbReference>
<keyword evidence="5 12" id="KW-0812">Transmembrane</keyword>
<protein>
    <submittedName>
        <fullName evidence="13">CDP-diacylglycerol--serine O-phosphatidyltransferase</fullName>
    </submittedName>
</protein>
<dbReference type="Pfam" id="PF01066">
    <property type="entry name" value="CDP-OH_P_transf"/>
    <property type="match status" value="1"/>
</dbReference>
<comment type="caution">
    <text evidence="13">The sequence shown here is derived from an EMBL/GenBank/DDBJ whole genome shotgun (WGS) entry which is preliminary data.</text>
</comment>
<feature type="transmembrane region" description="Helical" evidence="12">
    <location>
        <begin position="21"/>
        <end position="44"/>
    </location>
</feature>
<keyword evidence="14" id="KW-1185">Reference proteome</keyword>
<comment type="subcellular location">
    <subcellularLocation>
        <location evidence="1">Membrane</location>
        <topology evidence="1">Multi-pass membrane protein</topology>
    </subcellularLocation>
</comment>
<feature type="non-terminal residue" evidence="13">
    <location>
        <position position="198"/>
    </location>
</feature>
<proteinExistence type="inferred from homology"/>
<keyword evidence="7" id="KW-0443">Lipid metabolism</keyword>
<keyword evidence="3" id="KW-0444">Lipid biosynthesis</keyword>
<evidence type="ECO:0000256" key="2">
    <source>
        <dbReference type="ARBA" id="ARBA00010441"/>
    </source>
</evidence>
<feature type="transmembrane region" description="Helical" evidence="12">
    <location>
        <begin position="56"/>
        <end position="73"/>
    </location>
</feature>
<gene>
    <name evidence="13" type="ORF">D7V93_24250</name>
</gene>
<evidence type="ECO:0000256" key="10">
    <source>
        <dbReference type="ARBA" id="ARBA00023264"/>
    </source>
</evidence>
<dbReference type="PANTHER" id="PTHR14269">
    <property type="entry name" value="CDP-DIACYLGLYCEROL--GLYCEROL-3-PHOSPHATE 3-PHOSPHATIDYLTRANSFERASE-RELATED"/>
    <property type="match status" value="1"/>
</dbReference>
<name>A0A3A8PU16_9BACT</name>